<dbReference type="InterPro" id="IPR002716">
    <property type="entry name" value="PIN_dom"/>
</dbReference>
<reference evidence="2 3" key="1">
    <citation type="submission" date="2021-03" db="EMBL/GenBank/DDBJ databases">
        <title>novel species isolated from a fishpond in China.</title>
        <authorList>
            <person name="Lu H."/>
            <person name="Cai Z."/>
        </authorList>
    </citation>
    <scope>NUCLEOTIDE SEQUENCE [LARGE SCALE GENOMIC DNA]</scope>
    <source>
        <strain evidence="2 3">H41</strain>
    </source>
</reference>
<dbReference type="Pfam" id="PF13470">
    <property type="entry name" value="PIN_3"/>
    <property type="match status" value="1"/>
</dbReference>
<dbReference type="RefSeq" id="WP_206577871.1">
    <property type="nucleotide sequence ID" value="NZ_JAFKCT010000003.1"/>
</dbReference>
<accession>A0ABS3C1U3</accession>
<sequence>MTSSADFLFIFDTNTLISGALIRNSVPSLALQKAVQLGLHCFSKTTLRELNEVLKRKKFEKYLSPGQRLEFLERILGVSRFFTPQRHFELCRDKKDNQFLDLAFCSKASFLVTGDSDLLDIGTFDATEIVNPSNFLRLVDGTYSN</sequence>
<dbReference type="SUPFAM" id="SSF88723">
    <property type="entry name" value="PIN domain-like"/>
    <property type="match status" value="1"/>
</dbReference>
<keyword evidence="3" id="KW-1185">Reference proteome</keyword>
<dbReference type="EMBL" id="JAFKCT010000003">
    <property type="protein sequence ID" value="MBN7811087.1"/>
    <property type="molecule type" value="Genomic_DNA"/>
</dbReference>
<evidence type="ECO:0000313" key="3">
    <source>
        <dbReference type="Proteomes" id="UP000664317"/>
    </source>
</evidence>
<dbReference type="InterPro" id="IPR029060">
    <property type="entry name" value="PIN-like_dom_sf"/>
</dbReference>
<dbReference type="NCBIfam" id="TIGR00305">
    <property type="entry name" value="putative toxin-antitoxin system toxin component, PIN family"/>
    <property type="match status" value="1"/>
</dbReference>
<proteinExistence type="predicted"/>
<protein>
    <submittedName>
        <fullName evidence="2">Toxin-antitoxin system toxin component, PIN family</fullName>
    </submittedName>
</protein>
<dbReference type="Proteomes" id="UP000664317">
    <property type="component" value="Unassembled WGS sequence"/>
</dbReference>
<dbReference type="InterPro" id="IPR002850">
    <property type="entry name" value="PIN_toxin-like"/>
</dbReference>
<dbReference type="PANTHER" id="PTHR34610">
    <property type="entry name" value="SSL7007 PROTEIN"/>
    <property type="match status" value="1"/>
</dbReference>
<evidence type="ECO:0000313" key="2">
    <source>
        <dbReference type="EMBL" id="MBN7811087.1"/>
    </source>
</evidence>
<feature type="domain" description="PIN" evidence="1">
    <location>
        <begin position="10"/>
        <end position="116"/>
    </location>
</feature>
<dbReference type="PANTHER" id="PTHR34610:SF3">
    <property type="entry name" value="SSL7007 PROTEIN"/>
    <property type="match status" value="1"/>
</dbReference>
<evidence type="ECO:0000259" key="1">
    <source>
        <dbReference type="Pfam" id="PF13470"/>
    </source>
</evidence>
<name>A0ABS3C1U3_9BACT</name>
<comment type="caution">
    <text evidence="2">The sequence shown here is derived from an EMBL/GenBank/DDBJ whole genome shotgun (WGS) entry which is preliminary data.</text>
</comment>
<gene>
    <name evidence="2" type="ORF">J0A68_08975</name>
</gene>
<organism evidence="2 3">
    <name type="scientific">Algoriphagus oliviformis</name>
    <dbReference type="NCBI Taxonomy" id="2811231"/>
    <lineage>
        <taxon>Bacteria</taxon>
        <taxon>Pseudomonadati</taxon>
        <taxon>Bacteroidota</taxon>
        <taxon>Cytophagia</taxon>
        <taxon>Cytophagales</taxon>
        <taxon>Cyclobacteriaceae</taxon>
        <taxon>Algoriphagus</taxon>
    </lineage>
</organism>